<dbReference type="AlphaFoldDB" id="A0A8X6QQM7"/>
<sequence>MPRVLECRRGKSKFMGGVLCSAEVEGGEFVFVNDWHSFEIKIEHILILTSFKLLTVNRIFRWPPNQRRRIIFTHGCTSSKTRSSAEIVTCSPNFSSDGGGGQLIMESSPGWVSVMLNLKSRRKFSDRLIPYSGSPTGALAQQPHLFRPALHKVNAKIKLAICYFLGEAVHANCVES</sequence>
<dbReference type="EMBL" id="BMAW01131132">
    <property type="protein sequence ID" value="GFU38027.1"/>
    <property type="molecule type" value="Genomic_DNA"/>
</dbReference>
<evidence type="ECO:0000313" key="1">
    <source>
        <dbReference type="EMBL" id="GFU38027.1"/>
    </source>
</evidence>
<comment type="caution">
    <text evidence="1">The sequence shown here is derived from an EMBL/GenBank/DDBJ whole genome shotgun (WGS) entry which is preliminary data.</text>
</comment>
<protein>
    <submittedName>
        <fullName evidence="1">Uncharacterized protein</fullName>
    </submittedName>
</protein>
<dbReference type="Proteomes" id="UP000887013">
    <property type="component" value="Unassembled WGS sequence"/>
</dbReference>
<accession>A0A8X6QQM7</accession>
<evidence type="ECO:0000313" key="2">
    <source>
        <dbReference type="Proteomes" id="UP000887013"/>
    </source>
</evidence>
<reference evidence="1" key="1">
    <citation type="submission" date="2020-08" db="EMBL/GenBank/DDBJ databases">
        <title>Multicomponent nature underlies the extraordinary mechanical properties of spider dragline silk.</title>
        <authorList>
            <person name="Kono N."/>
            <person name="Nakamura H."/>
            <person name="Mori M."/>
            <person name="Yoshida Y."/>
            <person name="Ohtoshi R."/>
            <person name="Malay A.D."/>
            <person name="Moran D.A.P."/>
            <person name="Tomita M."/>
            <person name="Numata K."/>
            <person name="Arakawa K."/>
        </authorList>
    </citation>
    <scope>NUCLEOTIDE SEQUENCE</scope>
</reference>
<organism evidence="1 2">
    <name type="scientific">Nephila pilipes</name>
    <name type="common">Giant wood spider</name>
    <name type="synonym">Nephila maculata</name>
    <dbReference type="NCBI Taxonomy" id="299642"/>
    <lineage>
        <taxon>Eukaryota</taxon>
        <taxon>Metazoa</taxon>
        <taxon>Ecdysozoa</taxon>
        <taxon>Arthropoda</taxon>
        <taxon>Chelicerata</taxon>
        <taxon>Arachnida</taxon>
        <taxon>Araneae</taxon>
        <taxon>Araneomorphae</taxon>
        <taxon>Entelegynae</taxon>
        <taxon>Araneoidea</taxon>
        <taxon>Nephilidae</taxon>
        <taxon>Nephila</taxon>
    </lineage>
</organism>
<name>A0A8X6QQM7_NEPPI</name>
<keyword evidence="2" id="KW-1185">Reference proteome</keyword>
<proteinExistence type="predicted"/>
<gene>
    <name evidence="1" type="ORF">NPIL_663751</name>
</gene>